<evidence type="ECO:0000313" key="3">
    <source>
        <dbReference type="EMBL" id="MBA0728181.1"/>
    </source>
</evidence>
<dbReference type="Gene3D" id="3.30.420.10">
    <property type="entry name" value="Ribonuclease H-like superfamily/Ribonuclease H"/>
    <property type="match status" value="1"/>
</dbReference>
<keyword evidence="1" id="KW-1133">Transmembrane helix</keyword>
<dbReference type="Proteomes" id="UP000593574">
    <property type="component" value="Unassembled WGS sequence"/>
</dbReference>
<dbReference type="PANTHER" id="PTHR47074">
    <property type="entry name" value="BNAC02G40300D PROTEIN"/>
    <property type="match status" value="1"/>
</dbReference>
<dbReference type="AlphaFoldDB" id="A0A7J9AVT9"/>
<protein>
    <recommendedName>
        <fullName evidence="2">RNase H type-1 domain-containing protein</fullName>
    </recommendedName>
</protein>
<evidence type="ECO:0000256" key="1">
    <source>
        <dbReference type="SAM" id="Phobius"/>
    </source>
</evidence>
<comment type="caution">
    <text evidence="3">The sequence shown here is derived from an EMBL/GenBank/DDBJ whole genome shotgun (WGS) entry which is preliminary data.</text>
</comment>
<keyword evidence="1" id="KW-0812">Transmembrane</keyword>
<gene>
    <name evidence="3" type="ORF">Golax_001103</name>
</gene>
<organism evidence="3 4">
    <name type="scientific">Gossypium laxum</name>
    <dbReference type="NCBI Taxonomy" id="34288"/>
    <lineage>
        <taxon>Eukaryota</taxon>
        <taxon>Viridiplantae</taxon>
        <taxon>Streptophyta</taxon>
        <taxon>Embryophyta</taxon>
        <taxon>Tracheophyta</taxon>
        <taxon>Spermatophyta</taxon>
        <taxon>Magnoliopsida</taxon>
        <taxon>eudicotyledons</taxon>
        <taxon>Gunneridae</taxon>
        <taxon>Pentapetalae</taxon>
        <taxon>rosids</taxon>
        <taxon>malvids</taxon>
        <taxon>Malvales</taxon>
        <taxon>Malvaceae</taxon>
        <taxon>Malvoideae</taxon>
        <taxon>Gossypium</taxon>
    </lineage>
</organism>
<evidence type="ECO:0000259" key="2">
    <source>
        <dbReference type="Pfam" id="PF13456"/>
    </source>
</evidence>
<keyword evidence="4" id="KW-1185">Reference proteome</keyword>
<dbReference type="PANTHER" id="PTHR47074:SF48">
    <property type="entry name" value="POLYNUCLEOTIDYL TRANSFERASE, RIBONUCLEASE H-LIKE SUPERFAMILY PROTEIN"/>
    <property type="match status" value="1"/>
</dbReference>
<evidence type="ECO:0000313" key="4">
    <source>
        <dbReference type="Proteomes" id="UP000593574"/>
    </source>
</evidence>
<proteinExistence type="predicted"/>
<feature type="domain" description="RNase H type-1" evidence="2">
    <location>
        <begin position="78"/>
        <end position="149"/>
    </location>
</feature>
<dbReference type="Pfam" id="PF13456">
    <property type="entry name" value="RVT_3"/>
    <property type="match status" value="1"/>
</dbReference>
<dbReference type="InterPro" id="IPR036397">
    <property type="entry name" value="RNaseH_sf"/>
</dbReference>
<dbReference type="GO" id="GO:0003676">
    <property type="term" value="F:nucleic acid binding"/>
    <property type="evidence" value="ECO:0007669"/>
    <property type="project" value="InterPro"/>
</dbReference>
<sequence length="189" mass="20721">MVSPSPYGTIIDSHALFPVDLAQWNHTLVRELFSTVKVDRILSIPLFRSTGGILVLAVPGMVLGILRTARWHCPTTPLGQVFGACTRNHGHVSSSFTAEALALLLALEFTRDLGLSRVLFEGDSLHVIHKLNNTQVDWSEIRALVTEGRLRLITFFCSGYSLLLFQIVELGCSPTHGVGISLDIEPFLG</sequence>
<dbReference type="InterPro" id="IPR052929">
    <property type="entry name" value="RNase_H-like_EbsB-rel"/>
</dbReference>
<dbReference type="GO" id="GO:0004523">
    <property type="term" value="F:RNA-DNA hybrid ribonuclease activity"/>
    <property type="evidence" value="ECO:0007669"/>
    <property type="project" value="InterPro"/>
</dbReference>
<feature type="transmembrane region" description="Helical" evidence="1">
    <location>
        <begin position="46"/>
        <end position="66"/>
    </location>
</feature>
<name>A0A7J9AVT9_9ROSI</name>
<accession>A0A7J9AVT9</accession>
<dbReference type="EMBL" id="JABEZV010000013">
    <property type="protein sequence ID" value="MBA0728181.1"/>
    <property type="molecule type" value="Genomic_DNA"/>
</dbReference>
<dbReference type="InterPro" id="IPR002156">
    <property type="entry name" value="RNaseH_domain"/>
</dbReference>
<keyword evidence="1" id="KW-0472">Membrane</keyword>
<reference evidence="3 4" key="1">
    <citation type="journal article" date="2019" name="Genome Biol. Evol.">
        <title>Insights into the evolution of the New World diploid cottons (Gossypium, subgenus Houzingenia) based on genome sequencing.</title>
        <authorList>
            <person name="Grover C.E."/>
            <person name="Arick M.A. 2nd"/>
            <person name="Thrash A."/>
            <person name="Conover J.L."/>
            <person name="Sanders W.S."/>
            <person name="Peterson D.G."/>
            <person name="Frelichowski J.E."/>
            <person name="Scheffler J.A."/>
            <person name="Scheffler B.E."/>
            <person name="Wendel J.F."/>
        </authorList>
    </citation>
    <scope>NUCLEOTIDE SEQUENCE [LARGE SCALE GENOMIC DNA]</scope>
    <source>
        <strain evidence="3">4</strain>
        <tissue evidence="3">Leaf</tissue>
    </source>
</reference>